<keyword evidence="2" id="KW-1185">Reference proteome</keyword>
<evidence type="ECO:0000313" key="2">
    <source>
        <dbReference type="Proteomes" id="UP000037035"/>
    </source>
</evidence>
<evidence type="ECO:0000313" key="1">
    <source>
        <dbReference type="EMBL" id="KNZ49846.1"/>
    </source>
</evidence>
<proteinExistence type="predicted"/>
<name>A0A0L6UMW0_9BASI</name>
<sequence>MCGQYGGSKVLGQKYCLSMWCVVLPSQESLTIFSLKFDFNKRMFLQSPIFISQLSFHCCCQYSISFQEAKKLLQLVIEECIVLLKKRFQSLKALHIRVAGDKDMARVNAWIIMCGLMKRYFVFQDCTMMHNFLLHVYDCNFEEGEEGGSNRSAKTADFDADLTTTAGGKKEREDVLALASAFRAKQS</sequence>
<dbReference type="AlphaFoldDB" id="A0A0L6UMW0"/>
<reference evidence="1 2" key="1">
    <citation type="submission" date="2015-08" db="EMBL/GenBank/DDBJ databases">
        <title>Next Generation Sequencing and Analysis of the Genome of Puccinia sorghi L Schw, the Causal Agent of Maize Common Rust.</title>
        <authorList>
            <person name="Rochi L."/>
            <person name="Burguener G."/>
            <person name="Darino M."/>
            <person name="Turjanski A."/>
            <person name="Kreff E."/>
            <person name="Dieguez M.J."/>
            <person name="Sacco F."/>
        </authorList>
    </citation>
    <scope>NUCLEOTIDE SEQUENCE [LARGE SCALE GENOMIC DNA]</scope>
    <source>
        <strain evidence="1 2">RO10H11247</strain>
    </source>
</reference>
<dbReference type="VEuPathDB" id="FungiDB:VP01_4742g1"/>
<dbReference type="EMBL" id="LAVV01009881">
    <property type="protein sequence ID" value="KNZ49846.1"/>
    <property type="molecule type" value="Genomic_DNA"/>
</dbReference>
<accession>A0A0L6UMW0</accession>
<comment type="caution">
    <text evidence="1">The sequence shown here is derived from an EMBL/GenBank/DDBJ whole genome shotgun (WGS) entry which is preliminary data.</text>
</comment>
<dbReference type="Proteomes" id="UP000037035">
    <property type="component" value="Unassembled WGS sequence"/>
</dbReference>
<gene>
    <name evidence="1" type="ORF">VP01_4742g1</name>
</gene>
<dbReference type="OrthoDB" id="2649667at2759"/>
<organism evidence="1 2">
    <name type="scientific">Puccinia sorghi</name>
    <dbReference type="NCBI Taxonomy" id="27349"/>
    <lineage>
        <taxon>Eukaryota</taxon>
        <taxon>Fungi</taxon>
        <taxon>Dikarya</taxon>
        <taxon>Basidiomycota</taxon>
        <taxon>Pucciniomycotina</taxon>
        <taxon>Pucciniomycetes</taxon>
        <taxon>Pucciniales</taxon>
        <taxon>Pucciniaceae</taxon>
        <taxon>Puccinia</taxon>
    </lineage>
</organism>
<protein>
    <submittedName>
        <fullName evidence="1">Uncharacterized protein</fullName>
    </submittedName>
</protein>